<feature type="compositionally biased region" description="Basic and acidic residues" evidence="1">
    <location>
        <begin position="199"/>
        <end position="212"/>
    </location>
</feature>
<name>A0ABN9MGA0_9NEOB</name>
<evidence type="ECO:0000256" key="1">
    <source>
        <dbReference type="SAM" id="MobiDB-lite"/>
    </source>
</evidence>
<dbReference type="Pfam" id="PF16195">
    <property type="entry name" value="UBA2_C"/>
    <property type="match status" value="1"/>
</dbReference>
<evidence type="ECO:0000259" key="2">
    <source>
        <dbReference type="Pfam" id="PF14732"/>
    </source>
</evidence>
<dbReference type="Gene3D" id="3.10.290.20">
    <property type="entry name" value="Ubiquitin-like 2 activating enzyme e1b. Chain: B, domain 3"/>
    <property type="match status" value="1"/>
</dbReference>
<gene>
    <name evidence="4" type="ORF">RIMI_LOCUS20643690</name>
</gene>
<feature type="region of interest" description="Disordered" evidence="1">
    <location>
        <begin position="196"/>
        <end position="285"/>
    </location>
</feature>
<dbReference type="InterPro" id="IPR042063">
    <property type="entry name" value="Ubi_acti_E1_SCCH"/>
</dbReference>
<feature type="domain" description="Ubiquitin/SUMO-activating enzyme ubiquitin-like" evidence="2">
    <location>
        <begin position="101"/>
        <end position="188"/>
    </location>
</feature>
<feature type="compositionally biased region" description="Acidic residues" evidence="1">
    <location>
        <begin position="232"/>
        <end position="245"/>
    </location>
</feature>
<keyword evidence="5" id="KW-1185">Reference proteome</keyword>
<dbReference type="InterPro" id="IPR028077">
    <property type="entry name" value="UAE_UbL_dom"/>
</dbReference>
<dbReference type="Gene3D" id="1.10.10.2660">
    <property type="entry name" value="Ubiquitin-activating enzyme E1, SCCH domain"/>
    <property type="match status" value="1"/>
</dbReference>
<accession>A0ABN9MGA0</accession>
<dbReference type="InterPro" id="IPR035985">
    <property type="entry name" value="Ubiquitin-activating_enz"/>
</dbReference>
<reference evidence="4" key="1">
    <citation type="submission" date="2023-07" db="EMBL/GenBank/DDBJ databases">
        <authorList>
            <person name="Stuckert A."/>
        </authorList>
    </citation>
    <scope>NUCLEOTIDE SEQUENCE</scope>
</reference>
<comment type="caution">
    <text evidence="4">The sequence shown here is derived from an EMBL/GenBank/DDBJ whole genome shotgun (WGS) entry which is preliminary data.</text>
</comment>
<sequence>MDFVTSAANLRMYIFSMAMKSRFDIKSMAGNIIPAIATTNAVISGLIVLEGLKILAGNLEQCRTVFLNKQPNPRKKLLVPCVLDPPNTNCYVCASRPEVTVKLNVHKVTVQTLQDKIIKEKFGMVAPDVQIEDGKGTILISSEEGETEANNSRQLSDFGIRNGTRLQADDFLQDYTLLINVLQSEDLEKDVEFEVVGDAPEKAPQKSPEDSGKSITNGSDDGAQPSTSAAQEADDVLIVDSEEDSPSGSDVNMEAVTLKRKLSEEEAVSNKRKRLEPDEDVIALD</sequence>
<proteinExistence type="predicted"/>
<evidence type="ECO:0000313" key="4">
    <source>
        <dbReference type="EMBL" id="CAJ0965797.1"/>
    </source>
</evidence>
<dbReference type="InterPro" id="IPR032426">
    <property type="entry name" value="UBA2_C"/>
</dbReference>
<evidence type="ECO:0000313" key="5">
    <source>
        <dbReference type="Proteomes" id="UP001176940"/>
    </source>
</evidence>
<dbReference type="Proteomes" id="UP001176940">
    <property type="component" value="Unassembled WGS sequence"/>
</dbReference>
<dbReference type="Pfam" id="PF14732">
    <property type="entry name" value="UAE_UbL"/>
    <property type="match status" value="1"/>
</dbReference>
<evidence type="ECO:0000259" key="3">
    <source>
        <dbReference type="Pfam" id="PF16195"/>
    </source>
</evidence>
<feature type="domain" description="SUMO-activating enzyme subunit 2 C-terminal" evidence="3">
    <location>
        <begin position="198"/>
        <end position="277"/>
    </location>
</feature>
<organism evidence="4 5">
    <name type="scientific">Ranitomeya imitator</name>
    <name type="common">mimic poison frog</name>
    <dbReference type="NCBI Taxonomy" id="111125"/>
    <lineage>
        <taxon>Eukaryota</taxon>
        <taxon>Metazoa</taxon>
        <taxon>Chordata</taxon>
        <taxon>Craniata</taxon>
        <taxon>Vertebrata</taxon>
        <taxon>Euteleostomi</taxon>
        <taxon>Amphibia</taxon>
        <taxon>Batrachia</taxon>
        <taxon>Anura</taxon>
        <taxon>Neobatrachia</taxon>
        <taxon>Hyloidea</taxon>
        <taxon>Dendrobatidae</taxon>
        <taxon>Dendrobatinae</taxon>
        <taxon>Ranitomeya</taxon>
    </lineage>
</organism>
<feature type="compositionally biased region" description="Polar residues" evidence="1">
    <location>
        <begin position="213"/>
        <end position="230"/>
    </location>
</feature>
<evidence type="ECO:0008006" key="6">
    <source>
        <dbReference type="Google" id="ProtNLM"/>
    </source>
</evidence>
<dbReference type="Gene3D" id="3.40.50.720">
    <property type="entry name" value="NAD(P)-binding Rossmann-like Domain"/>
    <property type="match status" value="1"/>
</dbReference>
<dbReference type="SUPFAM" id="SSF69572">
    <property type="entry name" value="Activating enzymes of the ubiquitin-like proteins"/>
    <property type="match status" value="1"/>
</dbReference>
<protein>
    <recommendedName>
        <fullName evidence="6">SUMO-activating enzyme subunit 2</fullName>
    </recommendedName>
</protein>
<dbReference type="EMBL" id="CAUEEQ010069765">
    <property type="protein sequence ID" value="CAJ0965797.1"/>
    <property type="molecule type" value="Genomic_DNA"/>
</dbReference>